<evidence type="ECO:0000313" key="1">
    <source>
        <dbReference type="EMBL" id="SJN58743.1"/>
    </source>
</evidence>
<dbReference type="OrthoDB" id="8596093at2"/>
<dbReference type="AlphaFoldDB" id="A0A1R4LQM1"/>
<organism evidence="1 2">
    <name type="scientific">Vibrio ruber (strain DSM 16370 / JCM 11486 / BCRC 17186 / CECT 7878 / LMG 23124 / VR1)</name>
    <dbReference type="NCBI Taxonomy" id="1123498"/>
    <lineage>
        <taxon>Bacteria</taxon>
        <taxon>Pseudomonadati</taxon>
        <taxon>Pseudomonadota</taxon>
        <taxon>Gammaproteobacteria</taxon>
        <taxon>Vibrionales</taxon>
        <taxon>Vibrionaceae</taxon>
        <taxon>Vibrio</taxon>
    </lineage>
</organism>
<name>A0A1R4LQM1_VIBR1</name>
<sequence length="326" mass="38182">MYSIVNKTCYLEVSRISGDGYWLGNGQEQVMQGTALGMDCTTVIFIPSREGMTGKYNRETEQWSEIVDNTQKPFWNQNGLEQRVDTPESDFPEWAIFEKPPKYNRQKETINFEDGQWVVYENRLGEPYYDEWGNELRVTEYNFKLPDSHTFLKPFKPAEGYAIRLVDGQWKELADHLGKTAYAKDASQPDITISQLGEIPDGYTLKERGKFTTWDETVNDWVYSQALERPIKVDEEKQWRNMVLKEVLDRIDQYEKDQNYEPHYRTSPLSETEYLGLLGYRKLLCDYPDSDGFPFGERPVLSYPEPIAEPPKPTMMQRVLNKVKPR</sequence>
<accession>A0A1R4LQM1</accession>
<reference evidence="2" key="1">
    <citation type="submission" date="2017-02" db="EMBL/GenBank/DDBJ databases">
        <authorList>
            <person name="Rodrigo-Torres L."/>
            <person name="Arahal R.D."/>
            <person name="Lucena T."/>
        </authorList>
    </citation>
    <scope>NUCLEOTIDE SEQUENCE [LARGE SCALE GENOMIC DNA]</scope>
    <source>
        <strain evidence="2">CECT 7878</strain>
    </source>
</reference>
<keyword evidence="2" id="KW-1185">Reference proteome</keyword>
<proteinExistence type="predicted"/>
<evidence type="ECO:0000313" key="2">
    <source>
        <dbReference type="Proteomes" id="UP000188276"/>
    </source>
</evidence>
<gene>
    <name evidence="1" type="ORF">VR7878_03016</name>
</gene>
<dbReference type="Proteomes" id="UP000188276">
    <property type="component" value="Unassembled WGS sequence"/>
</dbReference>
<dbReference type="STRING" id="1123498.VR7878_03016"/>
<protein>
    <submittedName>
        <fullName evidence="1">Uncharacterized protein</fullName>
    </submittedName>
</protein>
<dbReference type="RefSeq" id="WP_077336930.1">
    <property type="nucleotide sequence ID" value="NZ_FULE01000043.1"/>
</dbReference>
<dbReference type="EMBL" id="FULE01000043">
    <property type="protein sequence ID" value="SJN58743.1"/>
    <property type="molecule type" value="Genomic_DNA"/>
</dbReference>